<gene>
    <name evidence="1" type="ORF">JIN87_23945</name>
</gene>
<evidence type="ECO:0000313" key="2">
    <source>
        <dbReference type="Proteomes" id="UP000617628"/>
    </source>
</evidence>
<dbReference type="AlphaFoldDB" id="A0A934S118"/>
<evidence type="ECO:0000313" key="1">
    <source>
        <dbReference type="EMBL" id="MBK1879958.1"/>
    </source>
</evidence>
<sequence>MHKKDIVEKLIAIIEHELDIASKAALESAEEATDEESRPENKYDTRALETSYVASAQAGYAADLQDALQAYKNLQITDEPHDGPSAIGSIVTTLGNSGREQFFIGPAHGGVELETETGPITVVTPKSPLGAQLIGKSLGGNAGDRRILRVE</sequence>
<keyword evidence="2" id="KW-1185">Reference proteome</keyword>
<dbReference type="RefSeq" id="WP_200358374.1">
    <property type="nucleotide sequence ID" value="NZ_JAENIL010000064.1"/>
</dbReference>
<dbReference type="Proteomes" id="UP000617628">
    <property type="component" value="Unassembled WGS sequence"/>
</dbReference>
<evidence type="ECO:0008006" key="3">
    <source>
        <dbReference type="Google" id="ProtNLM"/>
    </source>
</evidence>
<comment type="caution">
    <text evidence="1">The sequence shown here is derived from an EMBL/GenBank/DDBJ whole genome shotgun (WGS) entry which is preliminary data.</text>
</comment>
<name>A0A934S118_9BACT</name>
<organism evidence="1 2">
    <name type="scientific">Pelagicoccus mobilis</name>
    <dbReference type="NCBI Taxonomy" id="415221"/>
    <lineage>
        <taxon>Bacteria</taxon>
        <taxon>Pseudomonadati</taxon>
        <taxon>Verrucomicrobiota</taxon>
        <taxon>Opitutia</taxon>
        <taxon>Puniceicoccales</taxon>
        <taxon>Pelagicoccaceae</taxon>
        <taxon>Pelagicoccus</taxon>
    </lineage>
</organism>
<accession>A0A934S118</accession>
<dbReference type="EMBL" id="JAENIL010000064">
    <property type="protein sequence ID" value="MBK1879958.1"/>
    <property type="molecule type" value="Genomic_DNA"/>
</dbReference>
<reference evidence="1" key="1">
    <citation type="submission" date="2021-01" db="EMBL/GenBank/DDBJ databases">
        <title>Modified the classification status of verrucomicrobia.</title>
        <authorList>
            <person name="Feng X."/>
        </authorList>
    </citation>
    <scope>NUCLEOTIDE SEQUENCE</scope>
    <source>
        <strain evidence="1">KCTC 13126</strain>
    </source>
</reference>
<proteinExistence type="predicted"/>
<protein>
    <recommendedName>
        <fullName evidence="3">Transcription elongation factor GreAB</fullName>
    </recommendedName>
</protein>